<sequence length="125" mass="13697">MPETTHTWPSPCSPARRVGGTTVLELRGEIDIRTAPFVAARLDTLTSCPRPDLVLDLRGTTFIDCAGIGVLCRARNRVLARHGRLRLVSTDPRFPRILRAVRLADVFDVWTRLPKTATGPVAVAG</sequence>
<evidence type="ECO:0000313" key="5">
    <source>
        <dbReference type="Proteomes" id="UP001585080"/>
    </source>
</evidence>
<comment type="caution">
    <text evidence="4">The sequence shown here is derived from an EMBL/GenBank/DDBJ whole genome shotgun (WGS) entry which is preliminary data.</text>
</comment>
<dbReference type="InterPro" id="IPR002645">
    <property type="entry name" value="STAS_dom"/>
</dbReference>
<dbReference type="PANTHER" id="PTHR33495:SF2">
    <property type="entry name" value="ANTI-SIGMA FACTOR ANTAGONIST TM_1081-RELATED"/>
    <property type="match status" value="1"/>
</dbReference>
<evidence type="ECO:0000256" key="1">
    <source>
        <dbReference type="ARBA" id="ARBA00009013"/>
    </source>
</evidence>
<feature type="domain" description="STAS" evidence="3">
    <location>
        <begin position="20"/>
        <end position="125"/>
    </location>
</feature>
<dbReference type="NCBIfam" id="TIGR00377">
    <property type="entry name" value="ant_ant_sig"/>
    <property type="match status" value="1"/>
</dbReference>
<dbReference type="PANTHER" id="PTHR33495">
    <property type="entry name" value="ANTI-SIGMA FACTOR ANTAGONIST TM_1081-RELATED-RELATED"/>
    <property type="match status" value="1"/>
</dbReference>
<dbReference type="InterPro" id="IPR036513">
    <property type="entry name" value="STAS_dom_sf"/>
</dbReference>
<organism evidence="4 5">
    <name type="scientific">Streptomyces broussonetiae</name>
    <dbReference type="NCBI Taxonomy" id="2686304"/>
    <lineage>
        <taxon>Bacteria</taxon>
        <taxon>Bacillati</taxon>
        <taxon>Actinomycetota</taxon>
        <taxon>Actinomycetes</taxon>
        <taxon>Kitasatosporales</taxon>
        <taxon>Streptomycetaceae</taxon>
        <taxon>Streptomyces</taxon>
    </lineage>
</organism>
<dbReference type="Proteomes" id="UP001585080">
    <property type="component" value="Unassembled WGS sequence"/>
</dbReference>
<name>A0ABV5ELA7_9ACTN</name>
<evidence type="ECO:0000259" key="3">
    <source>
        <dbReference type="PROSITE" id="PS50801"/>
    </source>
</evidence>
<keyword evidence="5" id="KW-1185">Reference proteome</keyword>
<dbReference type="EMBL" id="JAYMRP010000049">
    <property type="protein sequence ID" value="MFB8777643.1"/>
    <property type="molecule type" value="Genomic_DNA"/>
</dbReference>
<reference evidence="4 5" key="1">
    <citation type="submission" date="2024-01" db="EMBL/GenBank/DDBJ databases">
        <title>Genome mining of biosynthetic gene clusters to explore secondary metabolites of Streptomyces sp.</title>
        <authorList>
            <person name="Baig A."/>
            <person name="Ajitkumar Shintre N."/>
            <person name="Kumar H."/>
            <person name="Anbarasu A."/>
            <person name="Ramaiah S."/>
        </authorList>
    </citation>
    <scope>NUCLEOTIDE SEQUENCE [LARGE SCALE GENOMIC DNA]</scope>
    <source>
        <strain evidence="4 5">A57</strain>
    </source>
</reference>
<dbReference type="SUPFAM" id="SSF52091">
    <property type="entry name" value="SpoIIaa-like"/>
    <property type="match status" value="1"/>
</dbReference>
<dbReference type="PROSITE" id="PS50801">
    <property type="entry name" value="STAS"/>
    <property type="match status" value="1"/>
</dbReference>
<evidence type="ECO:0000313" key="4">
    <source>
        <dbReference type="EMBL" id="MFB8777643.1"/>
    </source>
</evidence>
<dbReference type="RefSeq" id="WP_376736090.1">
    <property type="nucleotide sequence ID" value="NZ_JAYMRP010000049.1"/>
</dbReference>
<evidence type="ECO:0000256" key="2">
    <source>
        <dbReference type="RuleBase" id="RU003749"/>
    </source>
</evidence>
<dbReference type="Gene3D" id="3.30.750.24">
    <property type="entry name" value="STAS domain"/>
    <property type="match status" value="1"/>
</dbReference>
<accession>A0ABV5ELA7</accession>
<gene>
    <name evidence="4" type="ORF">VSS16_33850</name>
</gene>
<dbReference type="CDD" id="cd07043">
    <property type="entry name" value="STAS_anti-anti-sigma_factors"/>
    <property type="match status" value="1"/>
</dbReference>
<comment type="similarity">
    <text evidence="1 2">Belongs to the anti-sigma-factor antagonist family.</text>
</comment>
<proteinExistence type="inferred from homology"/>
<dbReference type="Pfam" id="PF01740">
    <property type="entry name" value="STAS"/>
    <property type="match status" value="1"/>
</dbReference>
<dbReference type="InterPro" id="IPR003658">
    <property type="entry name" value="Anti-sigma_ant"/>
</dbReference>
<protein>
    <recommendedName>
        <fullName evidence="2">Anti-sigma factor antagonist</fullName>
    </recommendedName>
</protein>